<name>A0AAN7QB26_9COLE</name>
<gene>
    <name evidence="3" type="ORF">RN001_016077</name>
</gene>
<evidence type="ECO:0000256" key="2">
    <source>
        <dbReference type="SAM" id="SignalP"/>
    </source>
</evidence>
<sequence length="393" mass="47026">MIAKIFIYVLFVQCNIAKEAFNEPDIKELFFSPNHQDTQVPFSSHYLEFPRPGGFKNERFRRAVTDQAVVSQAERPETEDFLRNRRDTKIVENVPKERAIDISNLSQFETHENQQRTARMLLQDKINNPQEGFREPRGVVKEQWVKQPYPVRSMFPNDDSVTASTDAKAPRVHFVTQRRLESSPPVVYRTYEREGRSRDVHRDGERDLPRSASRPPPRVEYYPSERPLKRFEPFPPRPLNPYRDDAYYRYEESRYDPRYGFLENERPRSEVPTRQRRIIYYATLPEVVRTPPNVNLRNRYIYRDRFDDRYLSSPSQPEEESSYKFRKPPPYSNSRYEQEIERTKAPYPLKVSTDVSVRETKKNPERRIYSEPESRYAYKAQPYQPKETFEEPS</sequence>
<reference evidence="4" key="1">
    <citation type="submission" date="2023-01" db="EMBL/GenBank/DDBJ databases">
        <title>Key to firefly adult light organ development and bioluminescence: homeobox transcription factors regulate luciferase expression and transportation to peroxisome.</title>
        <authorList>
            <person name="Fu X."/>
        </authorList>
    </citation>
    <scope>NUCLEOTIDE SEQUENCE [LARGE SCALE GENOMIC DNA]</scope>
</reference>
<feature type="compositionally biased region" description="Basic and acidic residues" evidence="1">
    <location>
        <begin position="190"/>
        <end position="209"/>
    </location>
</feature>
<comment type="caution">
    <text evidence="3">The sequence shown here is derived from an EMBL/GenBank/DDBJ whole genome shotgun (WGS) entry which is preliminary data.</text>
</comment>
<dbReference type="EMBL" id="JARPUR010000008">
    <property type="protein sequence ID" value="KAK4871953.1"/>
    <property type="molecule type" value="Genomic_DNA"/>
</dbReference>
<dbReference type="Proteomes" id="UP001353858">
    <property type="component" value="Unassembled WGS sequence"/>
</dbReference>
<keyword evidence="2" id="KW-0732">Signal</keyword>
<organism evidence="3 4">
    <name type="scientific">Aquatica leii</name>
    <dbReference type="NCBI Taxonomy" id="1421715"/>
    <lineage>
        <taxon>Eukaryota</taxon>
        <taxon>Metazoa</taxon>
        <taxon>Ecdysozoa</taxon>
        <taxon>Arthropoda</taxon>
        <taxon>Hexapoda</taxon>
        <taxon>Insecta</taxon>
        <taxon>Pterygota</taxon>
        <taxon>Neoptera</taxon>
        <taxon>Endopterygota</taxon>
        <taxon>Coleoptera</taxon>
        <taxon>Polyphaga</taxon>
        <taxon>Elateriformia</taxon>
        <taxon>Elateroidea</taxon>
        <taxon>Lampyridae</taxon>
        <taxon>Luciolinae</taxon>
        <taxon>Aquatica</taxon>
    </lineage>
</organism>
<accession>A0AAN7QB26</accession>
<evidence type="ECO:0000256" key="1">
    <source>
        <dbReference type="SAM" id="MobiDB-lite"/>
    </source>
</evidence>
<feature type="signal peptide" evidence="2">
    <location>
        <begin position="1"/>
        <end position="17"/>
    </location>
</feature>
<keyword evidence="4" id="KW-1185">Reference proteome</keyword>
<proteinExistence type="predicted"/>
<protein>
    <submittedName>
        <fullName evidence="3">Uncharacterized protein</fullName>
    </submittedName>
</protein>
<feature type="chain" id="PRO_5042976419" evidence="2">
    <location>
        <begin position="18"/>
        <end position="393"/>
    </location>
</feature>
<feature type="compositionally biased region" description="Basic and acidic residues" evidence="1">
    <location>
        <begin position="356"/>
        <end position="376"/>
    </location>
</feature>
<feature type="region of interest" description="Disordered" evidence="1">
    <location>
        <begin position="309"/>
        <end position="393"/>
    </location>
</feature>
<evidence type="ECO:0000313" key="3">
    <source>
        <dbReference type="EMBL" id="KAK4871953.1"/>
    </source>
</evidence>
<feature type="region of interest" description="Disordered" evidence="1">
    <location>
        <begin position="185"/>
        <end position="223"/>
    </location>
</feature>
<dbReference type="AlphaFoldDB" id="A0AAN7QB26"/>
<evidence type="ECO:0000313" key="4">
    <source>
        <dbReference type="Proteomes" id="UP001353858"/>
    </source>
</evidence>